<dbReference type="InterPro" id="IPR049874">
    <property type="entry name" value="ROK_cs"/>
</dbReference>
<dbReference type="EMBL" id="BMNI01000001">
    <property type="protein sequence ID" value="GGO84282.1"/>
    <property type="molecule type" value="Genomic_DNA"/>
</dbReference>
<evidence type="ECO:0000313" key="5">
    <source>
        <dbReference type="Proteomes" id="UP000655410"/>
    </source>
</evidence>
<feature type="region of interest" description="Disordered" evidence="2">
    <location>
        <begin position="1"/>
        <end position="44"/>
    </location>
</feature>
<evidence type="ECO:0000256" key="2">
    <source>
        <dbReference type="SAM" id="MobiDB-lite"/>
    </source>
</evidence>
<dbReference type="PANTHER" id="PTHR18964">
    <property type="entry name" value="ROK (REPRESSOR, ORF, KINASE) FAMILY"/>
    <property type="match status" value="1"/>
</dbReference>
<gene>
    <name evidence="4" type="ORF">GCM10011584_01460</name>
</gene>
<organism evidence="4 5">
    <name type="scientific">Nocardioides phosphati</name>
    <dbReference type="NCBI Taxonomy" id="1867775"/>
    <lineage>
        <taxon>Bacteria</taxon>
        <taxon>Bacillati</taxon>
        <taxon>Actinomycetota</taxon>
        <taxon>Actinomycetes</taxon>
        <taxon>Propionibacteriales</taxon>
        <taxon>Nocardioidaceae</taxon>
        <taxon>Nocardioides</taxon>
    </lineage>
</organism>
<proteinExistence type="inferred from homology"/>
<dbReference type="InterPro" id="IPR000835">
    <property type="entry name" value="HTH_MarR-typ"/>
</dbReference>
<dbReference type="PROSITE" id="PS01125">
    <property type="entry name" value="ROK"/>
    <property type="match status" value="1"/>
</dbReference>
<dbReference type="CDD" id="cd00090">
    <property type="entry name" value="HTH_ARSR"/>
    <property type="match status" value="1"/>
</dbReference>
<protein>
    <submittedName>
        <fullName evidence="4">Transcriptional regulator</fullName>
    </submittedName>
</protein>
<name>A0ABQ2N5V7_9ACTN</name>
<dbReference type="InterPro" id="IPR000600">
    <property type="entry name" value="ROK"/>
</dbReference>
<dbReference type="Gene3D" id="3.30.420.40">
    <property type="match status" value="2"/>
</dbReference>
<dbReference type="Pfam" id="PF00480">
    <property type="entry name" value="ROK"/>
    <property type="match status" value="1"/>
</dbReference>
<dbReference type="SUPFAM" id="SSF46785">
    <property type="entry name" value="Winged helix' DNA-binding domain"/>
    <property type="match status" value="1"/>
</dbReference>
<reference evidence="5" key="1">
    <citation type="journal article" date="2019" name="Int. J. Syst. Evol. Microbiol.">
        <title>The Global Catalogue of Microorganisms (GCM) 10K type strain sequencing project: providing services to taxonomists for standard genome sequencing and annotation.</title>
        <authorList>
            <consortium name="The Broad Institute Genomics Platform"/>
            <consortium name="The Broad Institute Genome Sequencing Center for Infectious Disease"/>
            <person name="Wu L."/>
            <person name="Ma J."/>
        </authorList>
    </citation>
    <scope>NUCLEOTIDE SEQUENCE [LARGE SCALE GENOMIC DNA]</scope>
    <source>
        <strain evidence="5">CGMCC 4.7371</strain>
    </source>
</reference>
<sequence length="413" mass="41870">MLDHNATAGQSVRMTAPSAPSTRGKAARGPSPGSPAALRSANQRRVLDVLRGRDPEAKPDGPHTQAELARLTGLAPATVSNIVRELTTAGLLEVEPGAGRRGTTLQLSASAGLVAGIDFGHSHVAVAIGDLAGRVLAETRTPLRATHTSDEGLDVAHRLLEQLLADLPGAVIRAVGMGLPAPVSDGLVRSSAILPGWVGVDALAAVSERFALPAYVDNDANLGAVAEQRVGAANGCRTAVFVKVSSGIGAGLVIEGEIFRGSSGTAGEIGHLTLDEQGPVCRCGSRGCLEAYSSVETVQELLTAQLPDAGIAEIVAAAKEGSVPALRVLEDAGLHLGWGLAAVVNLVNPELVVVGGEIAHAGELLLGSVRIGLRRHALDAAAGTPIVTGALGERASLLGALMLAADRTEITTA</sequence>
<comment type="similarity">
    <text evidence="1">Belongs to the ROK (NagC/XylR) family.</text>
</comment>
<dbReference type="InterPro" id="IPR036388">
    <property type="entry name" value="WH-like_DNA-bd_sf"/>
</dbReference>
<dbReference type="InterPro" id="IPR043129">
    <property type="entry name" value="ATPase_NBD"/>
</dbReference>
<evidence type="ECO:0000256" key="1">
    <source>
        <dbReference type="ARBA" id="ARBA00006479"/>
    </source>
</evidence>
<accession>A0ABQ2N5V7</accession>
<dbReference type="PANTHER" id="PTHR18964:SF173">
    <property type="entry name" value="GLUCOKINASE"/>
    <property type="match status" value="1"/>
</dbReference>
<dbReference type="Pfam" id="PF12802">
    <property type="entry name" value="MarR_2"/>
    <property type="match status" value="1"/>
</dbReference>
<comment type="caution">
    <text evidence="4">The sequence shown here is derived from an EMBL/GenBank/DDBJ whole genome shotgun (WGS) entry which is preliminary data.</text>
</comment>
<dbReference type="SUPFAM" id="SSF53067">
    <property type="entry name" value="Actin-like ATPase domain"/>
    <property type="match status" value="1"/>
</dbReference>
<feature type="compositionally biased region" description="Low complexity" evidence="2">
    <location>
        <begin position="27"/>
        <end position="37"/>
    </location>
</feature>
<feature type="compositionally biased region" description="Polar residues" evidence="2">
    <location>
        <begin position="7"/>
        <end position="21"/>
    </location>
</feature>
<dbReference type="Proteomes" id="UP000655410">
    <property type="component" value="Unassembled WGS sequence"/>
</dbReference>
<evidence type="ECO:0000313" key="4">
    <source>
        <dbReference type="EMBL" id="GGO84282.1"/>
    </source>
</evidence>
<dbReference type="InterPro" id="IPR036390">
    <property type="entry name" value="WH_DNA-bd_sf"/>
</dbReference>
<dbReference type="Gene3D" id="1.10.10.10">
    <property type="entry name" value="Winged helix-like DNA-binding domain superfamily/Winged helix DNA-binding domain"/>
    <property type="match status" value="1"/>
</dbReference>
<keyword evidence="5" id="KW-1185">Reference proteome</keyword>
<feature type="domain" description="HTH marR-type" evidence="3">
    <location>
        <begin position="42"/>
        <end position="100"/>
    </location>
</feature>
<evidence type="ECO:0000259" key="3">
    <source>
        <dbReference type="Pfam" id="PF12802"/>
    </source>
</evidence>
<dbReference type="InterPro" id="IPR011991">
    <property type="entry name" value="ArsR-like_HTH"/>
</dbReference>